<keyword evidence="1" id="KW-1133">Transmembrane helix</keyword>
<evidence type="ECO:0000313" key="2">
    <source>
        <dbReference type="EMBL" id="CAD8290273.1"/>
    </source>
</evidence>
<dbReference type="AlphaFoldDB" id="A0A7R9VB06"/>
<organism evidence="2">
    <name type="scientific">Chlamydomonas euryale</name>
    <dbReference type="NCBI Taxonomy" id="1486919"/>
    <lineage>
        <taxon>Eukaryota</taxon>
        <taxon>Viridiplantae</taxon>
        <taxon>Chlorophyta</taxon>
        <taxon>core chlorophytes</taxon>
        <taxon>Chlorophyceae</taxon>
        <taxon>CS clade</taxon>
        <taxon>Chlamydomonadales</taxon>
        <taxon>Chlamydomonadaceae</taxon>
        <taxon>Chlamydomonas</taxon>
    </lineage>
</organism>
<name>A0A7R9VB06_9CHLO</name>
<proteinExistence type="predicted"/>
<dbReference type="EMBL" id="HBEC01022471">
    <property type="protein sequence ID" value="CAD8290273.1"/>
    <property type="molecule type" value="Transcribed_RNA"/>
</dbReference>
<protein>
    <submittedName>
        <fullName evidence="2">Uncharacterized protein</fullName>
    </submittedName>
</protein>
<sequence>MWLLVLAGRRPTRRIPCFRRVAVPPFHLRRGGGGAAAPAKTLPSEYASELGNADTVVRPYIMGQDARLGDKPKKLMDMMPSWVGYSALYGISIIPAMFVVGCVVILFINSLN</sequence>
<gene>
    <name evidence="2" type="ORF">CEUR00632_LOCUS10311</name>
</gene>
<accession>A0A7R9VB06</accession>
<keyword evidence="1" id="KW-0472">Membrane</keyword>
<reference evidence="2" key="1">
    <citation type="submission" date="2021-01" db="EMBL/GenBank/DDBJ databases">
        <authorList>
            <person name="Corre E."/>
            <person name="Pelletier E."/>
            <person name="Niang G."/>
            <person name="Scheremetjew M."/>
            <person name="Finn R."/>
            <person name="Kale V."/>
            <person name="Holt S."/>
            <person name="Cochrane G."/>
            <person name="Meng A."/>
            <person name="Brown T."/>
            <person name="Cohen L."/>
        </authorList>
    </citation>
    <scope>NUCLEOTIDE SEQUENCE</scope>
    <source>
        <strain evidence="2">CCMP219</strain>
    </source>
</reference>
<keyword evidence="1" id="KW-0812">Transmembrane</keyword>
<feature type="transmembrane region" description="Helical" evidence="1">
    <location>
        <begin position="82"/>
        <end position="108"/>
    </location>
</feature>
<evidence type="ECO:0000256" key="1">
    <source>
        <dbReference type="SAM" id="Phobius"/>
    </source>
</evidence>